<feature type="chain" id="PRO_5002189292" description="DUF305 domain-containing protein" evidence="2">
    <location>
        <begin position="24"/>
        <end position="130"/>
    </location>
</feature>
<accession>A0A0C6FI63</accession>
<proteinExistence type="predicted"/>
<dbReference type="AlphaFoldDB" id="A0A0C6FI63"/>
<dbReference type="InterPro" id="IPR012347">
    <property type="entry name" value="Ferritin-like"/>
</dbReference>
<evidence type="ECO:0000256" key="2">
    <source>
        <dbReference type="SAM" id="SignalP"/>
    </source>
</evidence>
<gene>
    <name evidence="4" type="ORF">Maq22A_c18170</name>
</gene>
<protein>
    <recommendedName>
        <fullName evidence="3">DUF305 domain-containing protein</fullName>
    </recommendedName>
</protein>
<reference evidence="4 5" key="1">
    <citation type="journal article" date="2015" name="Genome Announc.">
        <title>Complete Genome Sequence of Methylobacterium aquaticum Strain 22A, Isolated from Racomitrium japonicum Moss.</title>
        <authorList>
            <person name="Tani A."/>
            <person name="Ogura Y."/>
            <person name="Hayashi T."/>
            <person name="Kimbara K."/>
        </authorList>
    </citation>
    <scope>NUCLEOTIDE SEQUENCE [LARGE SCALE GENOMIC DNA]</scope>
    <source>
        <strain evidence="4 5">MA-22A</strain>
    </source>
</reference>
<dbReference type="InterPro" id="IPR009078">
    <property type="entry name" value="Ferritin-like_SF"/>
</dbReference>
<dbReference type="SUPFAM" id="SSF47240">
    <property type="entry name" value="Ferritin-like"/>
    <property type="match status" value="1"/>
</dbReference>
<evidence type="ECO:0000313" key="4">
    <source>
        <dbReference type="EMBL" id="BAQ46732.1"/>
    </source>
</evidence>
<feature type="region of interest" description="Disordered" evidence="1">
    <location>
        <begin position="24"/>
        <end position="47"/>
    </location>
</feature>
<dbReference type="STRING" id="270351.Maq22A_c18170"/>
<name>A0A0C6FI63_9HYPH</name>
<feature type="domain" description="DUF305" evidence="3">
    <location>
        <begin position="41"/>
        <end position="125"/>
    </location>
</feature>
<dbReference type="Proteomes" id="UP000061432">
    <property type="component" value="Chromosome"/>
</dbReference>
<dbReference type="InterPro" id="IPR005183">
    <property type="entry name" value="DUF305_CopM-like"/>
</dbReference>
<reference evidence="5" key="2">
    <citation type="submission" date="2015-01" db="EMBL/GenBank/DDBJ databases">
        <title>Complete genome sequence of Methylobacterium aquaticum strain 22A.</title>
        <authorList>
            <person name="Tani A."/>
            <person name="Ogura Y."/>
            <person name="Hayashi T."/>
        </authorList>
    </citation>
    <scope>NUCLEOTIDE SEQUENCE [LARGE SCALE GENOMIC DNA]</scope>
    <source>
        <strain evidence="5">MA-22A</strain>
    </source>
</reference>
<dbReference type="KEGG" id="maqu:Maq22A_c18170"/>
<dbReference type="PATRIC" id="fig|270351.10.peg.3509"/>
<dbReference type="EMBL" id="AP014704">
    <property type="protein sequence ID" value="BAQ46732.1"/>
    <property type="molecule type" value="Genomic_DNA"/>
</dbReference>
<dbReference type="PANTHER" id="PTHR36933">
    <property type="entry name" value="SLL0788 PROTEIN"/>
    <property type="match status" value="1"/>
</dbReference>
<dbReference type="OrthoDB" id="517560at2"/>
<evidence type="ECO:0000259" key="3">
    <source>
        <dbReference type="Pfam" id="PF03713"/>
    </source>
</evidence>
<evidence type="ECO:0000313" key="5">
    <source>
        <dbReference type="Proteomes" id="UP000061432"/>
    </source>
</evidence>
<dbReference type="RefSeq" id="WP_060847792.1">
    <property type="nucleotide sequence ID" value="NZ_AP014704.1"/>
</dbReference>
<feature type="signal peptide" evidence="2">
    <location>
        <begin position="1"/>
        <end position="23"/>
    </location>
</feature>
<dbReference type="Pfam" id="PF03713">
    <property type="entry name" value="DUF305"/>
    <property type="match status" value="1"/>
</dbReference>
<dbReference type="Gene3D" id="1.20.1260.10">
    <property type="match status" value="1"/>
</dbReference>
<evidence type="ECO:0000256" key="1">
    <source>
        <dbReference type="SAM" id="MobiDB-lite"/>
    </source>
</evidence>
<organism evidence="4 5">
    <name type="scientific">Methylobacterium aquaticum</name>
    <dbReference type="NCBI Taxonomy" id="270351"/>
    <lineage>
        <taxon>Bacteria</taxon>
        <taxon>Pseudomonadati</taxon>
        <taxon>Pseudomonadota</taxon>
        <taxon>Alphaproteobacteria</taxon>
        <taxon>Hyphomicrobiales</taxon>
        <taxon>Methylobacteriaceae</taxon>
        <taxon>Methylobacterium</taxon>
    </lineage>
</organism>
<keyword evidence="2" id="KW-0732">Signal</keyword>
<dbReference type="PANTHER" id="PTHR36933:SF1">
    <property type="entry name" value="SLL0788 PROTEIN"/>
    <property type="match status" value="1"/>
</dbReference>
<sequence length="130" mass="14100">MTAPRTFAAIVLISAGLAGPALAQASHDHRSMPGHGMGKTKPDPKDTVSTVEFKAADAAMMKEMDVAYTGDPDVDFRTHMIPHHRGAVAMAKVALTHAKDPETRAMAQTIIDDQEKEIADMEAWLKRHGR</sequence>